<dbReference type="GO" id="GO:0016746">
    <property type="term" value="F:acyltransferase activity"/>
    <property type="evidence" value="ECO:0007669"/>
    <property type="project" value="UniProtKB-KW"/>
</dbReference>
<dbReference type="InterPro" id="IPR050832">
    <property type="entry name" value="Bact_Acetyltransf"/>
</dbReference>
<sequence>MTNNRHAMEIREGDWATLGTSASEIRRLVFIEEQRVPLEEEWDGRDDDCTHFLALVGDTPVGTARLLPDGHIGRVAVLATHRGEGIGVALMEAAIDAARRRDFPSVELAAQLQALAFYERLGFEAHGDTFLDAGILHRNMVRRLAD</sequence>
<proteinExistence type="predicted"/>
<dbReference type="EMBL" id="JARWAK010000010">
    <property type="protein sequence ID" value="MDR5867606.1"/>
    <property type="molecule type" value="Genomic_DNA"/>
</dbReference>
<dbReference type="Pfam" id="PF13673">
    <property type="entry name" value="Acetyltransf_10"/>
    <property type="match status" value="1"/>
</dbReference>
<evidence type="ECO:0000256" key="2">
    <source>
        <dbReference type="ARBA" id="ARBA00023315"/>
    </source>
</evidence>
<accession>A0ABU1G3X7</accession>
<feature type="domain" description="N-acetyltransferase" evidence="3">
    <location>
        <begin position="8"/>
        <end position="145"/>
    </location>
</feature>
<evidence type="ECO:0000313" key="4">
    <source>
        <dbReference type="EMBL" id="MDR5867606.1"/>
    </source>
</evidence>
<comment type="caution">
    <text evidence="4">The sequence shown here is derived from an EMBL/GenBank/DDBJ whole genome shotgun (WGS) entry which is preliminary data.</text>
</comment>
<evidence type="ECO:0000259" key="3">
    <source>
        <dbReference type="PROSITE" id="PS51186"/>
    </source>
</evidence>
<keyword evidence="1 4" id="KW-0808">Transferase</keyword>
<dbReference type="EC" id="2.3.1.-" evidence="4"/>
<dbReference type="PROSITE" id="PS51186">
    <property type="entry name" value="GNAT"/>
    <property type="match status" value="1"/>
</dbReference>
<evidence type="ECO:0000313" key="5">
    <source>
        <dbReference type="Proteomes" id="UP001264519"/>
    </source>
</evidence>
<gene>
    <name evidence="4" type="ORF">QC818_12470</name>
</gene>
<dbReference type="SUPFAM" id="SSF55729">
    <property type="entry name" value="Acyl-CoA N-acyltransferases (Nat)"/>
    <property type="match status" value="1"/>
</dbReference>
<dbReference type="InterPro" id="IPR016181">
    <property type="entry name" value="Acyl_CoA_acyltransferase"/>
</dbReference>
<organism evidence="4 5">
    <name type="scientific">Halomonas koreensis</name>
    <dbReference type="NCBI Taxonomy" id="245385"/>
    <lineage>
        <taxon>Bacteria</taxon>
        <taxon>Pseudomonadati</taxon>
        <taxon>Pseudomonadota</taxon>
        <taxon>Gammaproteobacteria</taxon>
        <taxon>Oceanospirillales</taxon>
        <taxon>Halomonadaceae</taxon>
        <taxon>Halomonas</taxon>
    </lineage>
</organism>
<dbReference type="RefSeq" id="WP_309653195.1">
    <property type="nucleotide sequence ID" value="NZ_JARWAK010000010.1"/>
</dbReference>
<dbReference type="Proteomes" id="UP001264519">
    <property type="component" value="Unassembled WGS sequence"/>
</dbReference>
<name>A0ABU1G3X7_9GAMM</name>
<dbReference type="Gene3D" id="3.40.630.30">
    <property type="match status" value="1"/>
</dbReference>
<dbReference type="InterPro" id="IPR000182">
    <property type="entry name" value="GNAT_dom"/>
</dbReference>
<reference evidence="4 5" key="1">
    <citation type="submission" date="2023-04" db="EMBL/GenBank/DDBJ databases">
        <title>A long-awaited taxogenomic arrangement of the family Halomonadaceae.</title>
        <authorList>
            <person name="De La Haba R."/>
            <person name="Chuvochina M."/>
            <person name="Wittouck S."/>
            <person name="Arahal D.R."/>
            <person name="Sanchez-Porro C."/>
            <person name="Hugenholtz P."/>
            <person name="Ventosa A."/>
        </authorList>
    </citation>
    <scope>NUCLEOTIDE SEQUENCE [LARGE SCALE GENOMIC DNA]</scope>
    <source>
        <strain evidence="4 5">DSM 23530</strain>
    </source>
</reference>
<dbReference type="PANTHER" id="PTHR43877">
    <property type="entry name" value="AMINOALKYLPHOSPHONATE N-ACETYLTRANSFERASE-RELATED-RELATED"/>
    <property type="match status" value="1"/>
</dbReference>
<evidence type="ECO:0000256" key="1">
    <source>
        <dbReference type="ARBA" id="ARBA00022679"/>
    </source>
</evidence>
<protein>
    <submittedName>
        <fullName evidence="4">GNAT family N-acetyltransferase</fullName>
        <ecNumber evidence="4">2.3.1.-</ecNumber>
    </submittedName>
</protein>
<keyword evidence="5" id="KW-1185">Reference proteome</keyword>
<dbReference type="CDD" id="cd04301">
    <property type="entry name" value="NAT_SF"/>
    <property type="match status" value="1"/>
</dbReference>
<keyword evidence="2 4" id="KW-0012">Acyltransferase</keyword>